<dbReference type="Gene3D" id="1.10.10.10">
    <property type="entry name" value="Winged helix-like DNA-binding domain superfamily/Winged helix DNA-binding domain"/>
    <property type="match status" value="1"/>
</dbReference>
<evidence type="ECO:0000256" key="1">
    <source>
        <dbReference type="ARBA" id="ARBA00022490"/>
    </source>
</evidence>
<evidence type="ECO:0000313" key="10">
    <source>
        <dbReference type="EMBL" id="GAV22842.1"/>
    </source>
</evidence>
<dbReference type="EMBL" id="BDJK01000020">
    <property type="protein sequence ID" value="GAV22842.1"/>
    <property type="molecule type" value="Genomic_DNA"/>
</dbReference>
<dbReference type="InterPro" id="IPR013198">
    <property type="entry name" value="GTP_trans_reg_CodY_C"/>
</dbReference>
<feature type="DNA-binding region" description="H-T-H motif" evidence="7">
    <location>
        <begin position="191"/>
        <end position="210"/>
    </location>
</feature>
<evidence type="ECO:0000256" key="2">
    <source>
        <dbReference type="ARBA" id="ARBA00022491"/>
    </source>
</evidence>
<keyword evidence="1 7" id="KW-0963">Cytoplasm</keyword>
<dbReference type="OrthoDB" id="2056at2"/>
<dbReference type="InterPro" id="IPR036388">
    <property type="entry name" value="WH-like_DNA-bd_sf"/>
</dbReference>
<dbReference type="HAMAP" id="MF_00621">
    <property type="entry name" value="HTH_type_CodY"/>
    <property type="match status" value="1"/>
</dbReference>
<sequence>MLSLLEKTRLLNRFIQRSPQRPEPFMELALMLGDISKASVFIIGRKKILGFYERPDMVGQVISGRDLETRQVEQDLQDWLFSYNQTEHNIKGDDVLTYTVVPVFGGGERQGTILLAKKGSEEFNAQDLILYEYAATVVGLEILRLNSERLEEEARKKAAVRLALDALSYSELEAVKKIFTELDGVEGFVVASKLAQEYHLTRSVIVNALRKLESAGVIDSRSLGMKGTYIRVLNDYFLDKLEIAQQN</sequence>
<dbReference type="PIRSF" id="PIRSF011572">
    <property type="entry name" value="GTP_sensing_CodY"/>
    <property type="match status" value="1"/>
</dbReference>
<dbReference type="GO" id="GO:0005525">
    <property type="term" value="F:GTP binding"/>
    <property type="evidence" value="ECO:0007669"/>
    <property type="project" value="InterPro"/>
</dbReference>
<dbReference type="SUPFAM" id="SSF55781">
    <property type="entry name" value="GAF domain-like"/>
    <property type="match status" value="1"/>
</dbReference>
<gene>
    <name evidence="7" type="primary">codY</name>
    <name evidence="10" type="ORF">cpu_13520</name>
</gene>
<dbReference type="SUPFAM" id="SSF46785">
    <property type="entry name" value="Winged helix' DNA-binding domain"/>
    <property type="match status" value="1"/>
</dbReference>
<evidence type="ECO:0000259" key="9">
    <source>
        <dbReference type="Pfam" id="PF08222"/>
    </source>
</evidence>
<dbReference type="Pfam" id="PF06018">
    <property type="entry name" value="CodY"/>
    <property type="match status" value="1"/>
</dbReference>
<feature type="region of interest" description="GAF domain" evidence="7">
    <location>
        <begin position="1"/>
        <end position="143"/>
    </location>
</feature>
<organism evidence="10 11">
    <name type="scientific">Carboxydothermus pertinax</name>
    <dbReference type="NCBI Taxonomy" id="870242"/>
    <lineage>
        <taxon>Bacteria</taxon>
        <taxon>Bacillati</taxon>
        <taxon>Bacillota</taxon>
        <taxon>Clostridia</taxon>
        <taxon>Thermoanaerobacterales</taxon>
        <taxon>Thermoanaerobacteraceae</taxon>
        <taxon>Carboxydothermus</taxon>
    </lineage>
</organism>
<name>A0A1L8CVA7_9THEO</name>
<evidence type="ECO:0000256" key="5">
    <source>
        <dbReference type="ARBA" id="ARBA00023163"/>
    </source>
</evidence>
<keyword evidence="5 7" id="KW-0804">Transcription</keyword>
<keyword evidence="2 7" id="KW-0678">Repressor</keyword>
<dbReference type="InterPro" id="IPR029016">
    <property type="entry name" value="GAF-like_dom_sf"/>
</dbReference>
<evidence type="ECO:0000256" key="3">
    <source>
        <dbReference type="ARBA" id="ARBA00023015"/>
    </source>
</evidence>
<reference evidence="11" key="1">
    <citation type="submission" date="2016-12" db="EMBL/GenBank/DDBJ databases">
        <title>Draft Genome Sequences od Carboxydothermus pertinax and islandicus, Hydrogenogenic Carboxydotrophic Bacteria.</title>
        <authorList>
            <person name="Fukuyama Y."/>
            <person name="Ohmae K."/>
            <person name="Yoneda Y."/>
            <person name="Yoshida T."/>
            <person name="Sako Y."/>
        </authorList>
    </citation>
    <scope>NUCLEOTIDE SEQUENCE [LARGE SCALE GENOMIC DNA]</scope>
    <source>
        <strain evidence="11">Ug1</strain>
    </source>
</reference>
<comment type="subcellular location">
    <subcellularLocation>
        <location evidence="7">Cytoplasm</location>
    </subcellularLocation>
</comment>
<keyword evidence="4 7" id="KW-0238">DNA-binding</keyword>
<dbReference type="STRING" id="870242.cpu_13520"/>
<keyword evidence="3 7" id="KW-0805">Transcription regulation</keyword>
<feature type="domain" description="Global transcriptional regulator CodY C-terminal" evidence="9">
    <location>
        <begin position="186"/>
        <end position="242"/>
    </location>
</feature>
<dbReference type="GO" id="GO:0045892">
    <property type="term" value="P:negative regulation of DNA-templated transcription"/>
    <property type="evidence" value="ECO:0007669"/>
    <property type="project" value="UniProtKB-UniRule"/>
</dbReference>
<dbReference type="InterPro" id="IPR014154">
    <property type="entry name" value="CodY"/>
</dbReference>
<comment type="function">
    <text evidence="7">DNA-binding global transcriptional regulator which is involved in the adaptive response to starvation and acts by directly or indirectly controlling the expression of numerous genes in response to nutrient availability. During rapid exponential growth, CodY is highly active and represses genes whose products allow adaptation to nutrient depletion.</text>
</comment>
<evidence type="ECO:0000313" key="11">
    <source>
        <dbReference type="Proteomes" id="UP000187485"/>
    </source>
</evidence>
<evidence type="ECO:0000256" key="4">
    <source>
        <dbReference type="ARBA" id="ARBA00023125"/>
    </source>
</evidence>
<feature type="domain" description="Global transcriptional regulator CodY N-terminal" evidence="8">
    <location>
        <begin position="3"/>
        <end position="165"/>
    </location>
</feature>
<keyword evidence="11" id="KW-1185">Reference proteome</keyword>
<dbReference type="InterPro" id="IPR036390">
    <property type="entry name" value="WH_DNA-bd_sf"/>
</dbReference>
<dbReference type="Gene3D" id="3.30.450.40">
    <property type="match status" value="1"/>
</dbReference>
<evidence type="ECO:0000259" key="8">
    <source>
        <dbReference type="Pfam" id="PF06018"/>
    </source>
</evidence>
<dbReference type="GO" id="GO:0005737">
    <property type="term" value="C:cytoplasm"/>
    <property type="evidence" value="ECO:0007669"/>
    <property type="project" value="UniProtKB-SubCell"/>
</dbReference>
<proteinExistence type="inferred from homology"/>
<dbReference type="PANTHER" id="PTHR40062:SF1">
    <property type="entry name" value="GLOBAL TRANSCRIPTIONAL REGULATOR CODY"/>
    <property type="match status" value="1"/>
</dbReference>
<dbReference type="AlphaFoldDB" id="A0A1L8CVA7"/>
<protein>
    <recommendedName>
        <fullName evidence="6 7">Global transcriptional regulator CodY</fullName>
    </recommendedName>
</protein>
<evidence type="ECO:0000256" key="6">
    <source>
        <dbReference type="ARBA" id="ARBA00034538"/>
    </source>
</evidence>
<evidence type="ECO:0000256" key="7">
    <source>
        <dbReference type="HAMAP-Rule" id="MF_00621"/>
    </source>
</evidence>
<dbReference type="GO" id="GO:0003700">
    <property type="term" value="F:DNA-binding transcription factor activity"/>
    <property type="evidence" value="ECO:0007669"/>
    <property type="project" value="InterPro"/>
</dbReference>
<dbReference type="InterPro" id="IPR010312">
    <property type="entry name" value="Transc_reg_CodY_N"/>
</dbReference>
<dbReference type="PANTHER" id="PTHR40062">
    <property type="entry name" value="GTP-SENSING TRANSCRIPTIONAL PLEIOTROPIC REPRESSOR CODY"/>
    <property type="match status" value="1"/>
</dbReference>
<dbReference type="GO" id="GO:0003677">
    <property type="term" value="F:DNA binding"/>
    <property type="evidence" value="ECO:0007669"/>
    <property type="project" value="UniProtKB-UniRule"/>
</dbReference>
<accession>A0A1L8CVA7</accession>
<dbReference type="NCBIfam" id="NF003170">
    <property type="entry name" value="PRK04158.1"/>
    <property type="match status" value="1"/>
</dbReference>
<dbReference type="RefSeq" id="WP_075859299.1">
    <property type="nucleotide sequence ID" value="NZ_BDJK01000020.1"/>
</dbReference>
<comment type="caution">
    <text evidence="10">The sequence shown here is derived from an EMBL/GenBank/DDBJ whole genome shotgun (WGS) entry which is preliminary data.</text>
</comment>
<dbReference type="Pfam" id="PF08222">
    <property type="entry name" value="HTH_CodY"/>
    <property type="match status" value="1"/>
</dbReference>
<comment type="similarity">
    <text evidence="7">Belongs to the CodY family.</text>
</comment>
<dbReference type="Proteomes" id="UP000187485">
    <property type="component" value="Unassembled WGS sequence"/>
</dbReference>